<keyword evidence="2" id="KW-1185">Reference proteome</keyword>
<dbReference type="InterPro" id="IPR002110">
    <property type="entry name" value="Ankyrin_rpt"/>
</dbReference>
<dbReference type="PANTHER" id="PTHR24121">
    <property type="entry name" value="NO MECHANORECEPTOR POTENTIAL C, ISOFORM D-RELATED"/>
    <property type="match status" value="1"/>
</dbReference>
<dbReference type="AlphaFoldDB" id="A0A8K0KUF5"/>
<dbReference type="OrthoDB" id="366390at2759"/>
<dbReference type="Pfam" id="PF12796">
    <property type="entry name" value="Ank_2"/>
    <property type="match status" value="1"/>
</dbReference>
<dbReference type="SMART" id="SM00248">
    <property type="entry name" value="ANK"/>
    <property type="match status" value="4"/>
</dbReference>
<evidence type="ECO:0000313" key="2">
    <source>
        <dbReference type="Proteomes" id="UP000809789"/>
    </source>
</evidence>
<accession>A0A8K0KUF5</accession>
<gene>
    <name evidence="1" type="ORF">KVT40_008673</name>
</gene>
<evidence type="ECO:0000313" key="1">
    <source>
        <dbReference type="EMBL" id="KAG8623697.1"/>
    </source>
</evidence>
<dbReference type="EMBL" id="JAESVG020000010">
    <property type="protein sequence ID" value="KAG8623697.1"/>
    <property type="molecule type" value="Genomic_DNA"/>
</dbReference>
<protein>
    <submittedName>
        <fullName evidence="1">Uncharacterized protein</fullName>
    </submittedName>
</protein>
<reference evidence="1" key="1">
    <citation type="submission" date="2021-07" db="EMBL/GenBank/DDBJ databases">
        <title>Elsinoe batatas strain:CRI-CJ2 Genome sequencing and assembly.</title>
        <authorList>
            <person name="Huang L."/>
        </authorList>
    </citation>
    <scope>NUCLEOTIDE SEQUENCE</scope>
    <source>
        <strain evidence="1">CRI-CJ2</strain>
    </source>
</reference>
<proteinExistence type="predicted"/>
<name>A0A8K0KUF5_9PEZI</name>
<dbReference type="InterPro" id="IPR036770">
    <property type="entry name" value="Ankyrin_rpt-contain_sf"/>
</dbReference>
<dbReference type="SUPFAM" id="SSF48403">
    <property type="entry name" value="Ankyrin repeat"/>
    <property type="match status" value="1"/>
</dbReference>
<dbReference type="Gene3D" id="1.25.40.20">
    <property type="entry name" value="Ankyrin repeat-containing domain"/>
    <property type="match status" value="1"/>
</dbReference>
<dbReference type="Proteomes" id="UP000809789">
    <property type="component" value="Unassembled WGS sequence"/>
</dbReference>
<sequence length="319" mass="35995">MKVLQVDLLKDKFPPPPLRRYATFFWMKHAGACDDLLGEVELPRYIVKCTDKSTRLINHYKGYHLPGPQPNSPLVEAEWNFLVLLASEGCTQLLIRHASCQKCSTDEDTAAKKLLAAEPMLSAEDDEVMEGYSDYSFHSIEISPFWDRALYHATIMGHNKTVRHLQQTNSTKGDPNKLIRSDSALWHACYKGHHDIVKTLLETGGDLLHHVYGSYEYCMHAAVACQHINVIETILSHESDAVKHSLGQQDYNGQNVLHVAATYGKTKALRVLLAKVEKLGMLEELTRSRDLAGRTPLQVAEPDDKEDILNVFAWFGVEE</sequence>
<organism evidence="1 2">
    <name type="scientific">Elsinoe batatas</name>
    <dbReference type="NCBI Taxonomy" id="2601811"/>
    <lineage>
        <taxon>Eukaryota</taxon>
        <taxon>Fungi</taxon>
        <taxon>Dikarya</taxon>
        <taxon>Ascomycota</taxon>
        <taxon>Pezizomycotina</taxon>
        <taxon>Dothideomycetes</taxon>
        <taxon>Dothideomycetidae</taxon>
        <taxon>Myriangiales</taxon>
        <taxon>Elsinoaceae</taxon>
        <taxon>Elsinoe</taxon>
    </lineage>
</organism>
<comment type="caution">
    <text evidence="1">The sequence shown here is derived from an EMBL/GenBank/DDBJ whole genome shotgun (WGS) entry which is preliminary data.</text>
</comment>
<dbReference type="PANTHER" id="PTHR24121:SF23">
    <property type="entry name" value="NO MECHANORECEPTOR POTENTIAL C, ISOFORM H"/>
    <property type="match status" value="1"/>
</dbReference>